<organism evidence="1 2">
    <name type="scientific">Couchioplanes caeruleus subsp. caeruleus</name>
    <dbReference type="NCBI Taxonomy" id="56427"/>
    <lineage>
        <taxon>Bacteria</taxon>
        <taxon>Bacillati</taxon>
        <taxon>Actinomycetota</taxon>
        <taxon>Actinomycetes</taxon>
        <taxon>Micromonosporales</taxon>
        <taxon>Micromonosporaceae</taxon>
        <taxon>Couchioplanes</taxon>
    </lineage>
</organism>
<dbReference type="Proteomes" id="UP000182486">
    <property type="component" value="Unassembled WGS sequence"/>
</dbReference>
<dbReference type="PANTHER" id="PTHR39441">
    <property type="entry name" value="DUF2252 DOMAIN-CONTAINING PROTEIN"/>
    <property type="match status" value="1"/>
</dbReference>
<accession>A0A1K0FA67</accession>
<sequence>MTERTAVATAAADYPTPDARMAAGRSARLRTTIDSHAALPHDEDGPDPVELLTAQDATRVPELVPIRYGRMLASPFAFFRGAAVVMSADLSRTPVSGLRCQLCGDAHLSNFGLFASAERRLVFDINDFDETHPGFWEWDVKRLAASVVVAARDNGFRRKVRAAVVRETVGRYRQAMHRFASQRELDVWYARADLEEVTALLRNQLSKAGRKRIAAAQAKARTRDSMQAFRKLTTLVDGHRRIVADPPLIVPLTDLLPDTDRADLETQMRDLLAGYAETLAGDRRHLFRAFRFVDMARKVVGVGSVGTRCWIVLLSGRDQDDPLLLQVKEAMPSVLAPHVEPCPPAAWRSEGERVVSGQRLMQATGDIFLGWQTFAGIDGRTRDFSVRQLRDWKGSALIATMDPEAMRTYGAVCGWTLARAHARTGDRIAMSAYLGDGDAFDQALVEFAEAYADRNESAYQRLVAAARTGRISAREGV</sequence>
<protein>
    <recommendedName>
        <fullName evidence="3">DUF2252 domain-containing protein</fullName>
    </recommendedName>
</protein>
<dbReference type="InterPro" id="IPR018721">
    <property type="entry name" value="DUF2252"/>
</dbReference>
<evidence type="ECO:0000313" key="1">
    <source>
        <dbReference type="EMBL" id="OJF09735.1"/>
    </source>
</evidence>
<name>A0A1K0FA67_9ACTN</name>
<comment type="caution">
    <text evidence="1">The sequence shown here is derived from an EMBL/GenBank/DDBJ whole genome shotgun (WGS) entry which is preliminary data.</text>
</comment>
<dbReference type="EMBL" id="MEIA01000549">
    <property type="protein sequence ID" value="OJF09735.1"/>
    <property type="molecule type" value="Genomic_DNA"/>
</dbReference>
<dbReference type="Pfam" id="PF10009">
    <property type="entry name" value="DUF2252"/>
    <property type="match status" value="1"/>
</dbReference>
<dbReference type="PANTHER" id="PTHR39441:SF1">
    <property type="entry name" value="DUF2252 DOMAIN-CONTAINING PROTEIN"/>
    <property type="match status" value="1"/>
</dbReference>
<evidence type="ECO:0008006" key="3">
    <source>
        <dbReference type="Google" id="ProtNLM"/>
    </source>
</evidence>
<dbReference type="AlphaFoldDB" id="A0A1K0FA67"/>
<reference evidence="1 2" key="1">
    <citation type="submission" date="2016-09" db="EMBL/GenBank/DDBJ databases">
        <title>Couchioplanes caeruleus draft genome sequence.</title>
        <authorList>
            <person name="Sheehan J."/>
            <person name="Caffrey P."/>
        </authorList>
    </citation>
    <scope>NUCLEOTIDE SEQUENCE [LARGE SCALE GENOMIC DNA]</scope>
    <source>
        <strain evidence="1 2">DSM 43634</strain>
    </source>
</reference>
<keyword evidence="2" id="KW-1185">Reference proteome</keyword>
<dbReference type="RefSeq" id="WP_071809926.1">
    <property type="nucleotide sequence ID" value="NZ_MEIA01000549.1"/>
</dbReference>
<proteinExistence type="predicted"/>
<evidence type="ECO:0000313" key="2">
    <source>
        <dbReference type="Proteomes" id="UP000182486"/>
    </source>
</evidence>
<gene>
    <name evidence="1" type="ORF">BG844_35975</name>
</gene>